<dbReference type="AlphaFoldDB" id="L7JWK0"/>
<reference evidence="2 3" key="1">
    <citation type="journal article" date="2012" name="PLoS Pathog.">
        <title>The genome of the obligate intracellular parasite Trachipleistophora hominis: new insights into microsporidian genome dynamics and reductive evolution.</title>
        <authorList>
            <person name="Heinz E."/>
            <person name="Williams T.A."/>
            <person name="Nakjang S."/>
            <person name="Noel C.J."/>
            <person name="Swan D.C."/>
            <person name="Goldberg A.V."/>
            <person name="Harris S.R."/>
            <person name="Weinmaier T."/>
            <person name="Markert S."/>
            <person name="Becher D."/>
            <person name="Bernhardt J."/>
            <person name="Dagan T."/>
            <person name="Hacker C."/>
            <person name="Lucocq J.M."/>
            <person name="Schweder T."/>
            <person name="Rattei T."/>
            <person name="Hall N."/>
            <person name="Hirt R.P."/>
            <person name="Embley T.M."/>
        </authorList>
    </citation>
    <scope>NUCLEOTIDE SEQUENCE [LARGE SCALE GENOMIC DNA]</scope>
</reference>
<dbReference type="Proteomes" id="UP000011185">
    <property type="component" value="Unassembled WGS sequence"/>
</dbReference>
<proteinExistence type="predicted"/>
<dbReference type="VEuPathDB" id="MicrosporidiaDB:THOM_1260"/>
<name>L7JWK0_TRAHO</name>
<feature type="signal peptide" evidence="1">
    <location>
        <begin position="1"/>
        <end position="22"/>
    </location>
</feature>
<organism evidence="2 3">
    <name type="scientific">Trachipleistophora hominis</name>
    <name type="common">Microsporidian parasite</name>
    <dbReference type="NCBI Taxonomy" id="72359"/>
    <lineage>
        <taxon>Eukaryota</taxon>
        <taxon>Fungi</taxon>
        <taxon>Fungi incertae sedis</taxon>
        <taxon>Microsporidia</taxon>
        <taxon>Pleistophoridae</taxon>
        <taxon>Trachipleistophora</taxon>
    </lineage>
</organism>
<sequence>MKNIMEMYFIIILLLLLQLIHGTNETNMNDKNHGDILLKKDSTDSFSGKDENISIWQELIGALTDLVKDVKEITDKSRKLIELSKKDPFETNFKLTNGNLSQFFRVLYSKYQINQNMIYLEEKVHTVVFKQELNNLCAYICRDNLETVAMEITCLLTILDALYISYTGINSMDQAFIENFSQKTMEIAFKVAGIKLLPNIVEISNEKWDLIVKLLITLDDMKSKLLQVFKKWEVDLNRLDEQELSRVDILIIMSFVKEDLKNFELETVNSASSSYFIINDYQSTPDTAALYRDNSLEFMAQLNLQTNIQNIIRMSLNGSIENNEQMSRRFDGNSRTGFLSTENMLEPQRSYEFSCSITSNPVTCEYKGHGDQLQPSKKRAKYDNSCELSSLKTFNISSHHAESCDQDQPVLPSSSYQCVEMEEDPWYH</sequence>
<feature type="chain" id="PRO_5003978858" evidence="1">
    <location>
        <begin position="23"/>
        <end position="428"/>
    </location>
</feature>
<dbReference type="EMBL" id="JH993925">
    <property type="protein sequence ID" value="ELQ75799.1"/>
    <property type="molecule type" value="Genomic_DNA"/>
</dbReference>
<gene>
    <name evidence="2" type="ORF">THOM_1260</name>
</gene>
<dbReference type="InParanoid" id="L7JWK0"/>
<evidence type="ECO:0000256" key="1">
    <source>
        <dbReference type="SAM" id="SignalP"/>
    </source>
</evidence>
<protein>
    <submittedName>
        <fullName evidence="2">Uncharacterized protein</fullName>
    </submittedName>
</protein>
<keyword evidence="1" id="KW-0732">Signal</keyword>
<dbReference type="HOGENOM" id="CLU_641211_0_0_1"/>
<accession>L7JWK0</accession>
<evidence type="ECO:0000313" key="2">
    <source>
        <dbReference type="EMBL" id="ELQ75799.1"/>
    </source>
</evidence>
<keyword evidence="3" id="KW-1185">Reference proteome</keyword>
<evidence type="ECO:0000313" key="3">
    <source>
        <dbReference type="Proteomes" id="UP000011185"/>
    </source>
</evidence>